<dbReference type="InterPro" id="IPR043128">
    <property type="entry name" value="Rev_trsase/Diguanyl_cyclase"/>
</dbReference>
<feature type="domain" description="GGDEF" evidence="6">
    <location>
        <begin position="217"/>
        <end position="351"/>
    </location>
</feature>
<dbReference type="GO" id="GO:0005886">
    <property type="term" value="C:plasma membrane"/>
    <property type="evidence" value="ECO:0007669"/>
    <property type="project" value="TreeGrafter"/>
</dbReference>
<dbReference type="Pfam" id="PF00990">
    <property type="entry name" value="GGDEF"/>
    <property type="match status" value="1"/>
</dbReference>
<keyword evidence="5" id="KW-0472">Membrane</keyword>
<dbReference type="NCBIfam" id="TIGR00254">
    <property type="entry name" value="GGDEF"/>
    <property type="match status" value="1"/>
</dbReference>
<accession>A0A3S4XA88</accession>
<evidence type="ECO:0000259" key="6">
    <source>
        <dbReference type="PROSITE" id="PS50887"/>
    </source>
</evidence>
<dbReference type="GO" id="GO:0052621">
    <property type="term" value="F:diguanylate cyclase activity"/>
    <property type="evidence" value="ECO:0007669"/>
    <property type="project" value="UniProtKB-EC"/>
</dbReference>
<evidence type="ECO:0000313" key="8">
    <source>
        <dbReference type="Proteomes" id="UP000281904"/>
    </source>
</evidence>
<dbReference type="CDD" id="cd01949">
    <property type="entry name" value="GGDEF"/>
    <property type="match status" value="1"/>
</dbReference>
<dbReference type="InterPro" id="IPR000160">
    <property type="entry name" value="GGDEF_dom"/>
</dbReference>
<dbReference type="SMART" id="SM00267">
    <property type="entry name" value="GGDEF"/>
    <property type="match status" value="1"/>
</dbReference>
<dbReference type="PANTHER" id="PTHR45138">
    <property type="entry name" value="REGULATORY COMPONENTS OF SENSORY TRANSDUCTION SYSTEM"/>
    <property type="match status" value="1"/>
</dbReference>
<feature type="transmembrane region" description="Helical" evidence="5">
    <location>
        <begin position="101"/>
        <end position="126"/>
    </location>
</feature>
<reference evidence="7 8" key="1">
    <citation type="submission" date="2018-12" db="EMBL/GenBank/DDBJ databases">
        <authorList>
            <consortium name="Pathogen Informatics"/>
        </authorList>
    </citation>
    <scope>NUCLEOTIDE SEQUENCE [LARGE SCALE GENOMIC DNA]</scope>
    <source>
        <strain evidence="7 8">NCTC10036</strain>
    </source>
</reference>
<proteinExistence type="predicted"/>
<evidence type="ECO:0000256" key="1">
    <source>
        <dbReference type="ARBA" id="ARBA00001946"/>
    </source>
</evidence>
<dbReference type="GO" id="GO:1902201">
    <property type="term" value="P:negative regulation of bacterial-type flagellum-dependent cell motility"/>
    <property type="evidence" value="ECO:0007669"/>
    <property type="project" value="TreeGrafter"/>
</dbReference>
<dbReference type="FunFam" id="3.30.70.270:FF:000001">
    <property type="entry name" value="Diguanylate cyclase domain protein"/>
    <property type="match status" value="1"/>
</dbReference>
<evidence type="ECO:0000313" key="7">
    <source>
        <dbReference type="EMBL" id="VEI62101.1"/>
    </source>
</evidence>
<gene>
    <name evidence="7" type="primary">cph2_1</name>
    <name evidence="7" type="ORF">NCTC10036_00922</name>
</gene>
<dbReference type="RefSeq" id="WP_126530655.1">
    <property type="nucleotide sequence ID" value="NZ_LR134493.1"/>
</dbReference>
<dbReference type="Proteomes" id="UP000281904">
    <property type="component" value="Chromosome"/>
</dbReference>
<sequence>MNARSYQELLNSKHRLAIFLFLLMNIASALFTLLMPLKNTPAVTPPLFGIPLFCLAALLVTLRSPGNYIKRLEFFSCVLGLLWAGHIYMKSQYLLPNVQNYLIISLFSIFFISAITLTDNVIAFCLHAVPSALTILLLDNQHNTLRILFISVLPIIAFSIHHLMLKRSESFTHALVARLYEERDKLSNLSMLDPLTGLYNRRGLENKLSLLTTPHNGLHFVLLLDIDRFKAYNDHYGHTMGDQALVKVACAIRDAVRSRDIVVRYGGEEFLVLLTNVSKEYAAQLAEQIRLRVQALAIPHGFNQLAATHVTLSAGISPLEQLDVASAIRAADSALYQAKNNGRNSVRLATPPPP</sequence>
<feature type="transmembrane region" description="Helical" evidence="5">
    <location>
        <begin position="147"/>
        <end position="165"/>
    </location>
</feature>
<dbReference type="GO" id="GO:0043709">
    <property type="term" value="P:cell adhesion involved in single-species biofilm formation"/>
    <property type="evidence" value="ECO:0007669"/>
    <property type="project" value="TreeGrafter"/>
</dbReference>
<dbReference type="SUPFAM" id="SSF55073">
    <property type="entry name" value="Nucleotide cyclase"/>
    <property type="match status" value="1"/>
</dbReference>
<dbReference type="Gene3D" id="3.30.70.270">
    <property type="match status" value="1"/>
</dbReference>
<organism evidence="7 8">
    <name type="scientific">Serratia rubidaea</name>
    <name type="common">Serratia marinorubra</name>
    <dbReference type="NCBI Taxonomy" id="61652"/>
    <lineage>
        <taxon>Bacteria</taxon>
        <taxon>Pseudomonadati</taxon>
        <taxon>Pseudomonadota</taxon>
        <taxon>Gammaproteobacteria</taxon>
        <taxon>Enterobacterales</taxon>
        <taxon>Yersiniaceae</taxon>
        <taxon>Serratia</taxon>
    </lineage>
</organism>
<evidence type="ECO:0000256" key="5">
    <source>
        <dbReference type="SAM" id="Phobius"/>
    </source>
</evidence>
<dbReference type="InterPro" id="IPR050469">
    <property type="entry name" value="Diguanylate_Cyclase"/>
</dbReference>
<dbReference type="EMBL" id="LR134493">
    <property type="protein sequence ID" value="VEI62101.1"/>
    <property type="molecule type" value="Genomic_DNA"/>
</dbReference>
<dbReference type="PANTHER" id="PTHR45138:SF9">
    <property type="entry name" value="DIGUANYLATE CYCLASE DGCM-RELATED"/>
    <property type="match status" value="1"/>
</dbReference>
<dbReference type="PROSITE" id="PS50887">
    <property type="entry name" value="GGDEF"/>
    <property type="match status" value="1"/>
</dbReference>
<keyword evidence="5" id="KW-0812">Transmembrane</keyword>
<feature type="transmembrane region" description="Helical" evidence="5">
    <location>
        <begin position="43"/>
        <end position="60"/>
    </location>
</feature>
<comment type="cofactor">
    <cofactor evidence="1">
        <name>Mg(2+)</name>
        <dbReference type="ChEBI" id="CHEBI:18420"/>
    </cofactor>
</comment>
<evidence type="ECO:0000256" key="2">
    <source>
        <dbReference type="ARBA" id="ARBA00004665"/>
    </source>
</evidence>
<dbReference type="InterPro" id="IPR029787">
    <property type="entry name" value="Nucleotide_cyclase"/>
</dbReference>
<feature type="transmembrane region" description="Helical" evidence="5">
    <location>
        <begin position="72"/>
        <end position="89"/>
    </location>
</feature>
<comment type="pathway">
    <text evidence="2">Purine metabolism; 3',5'-cyclic di-GMP biosynthesis.</text>
</comment>
<evidence type="ECO:0000256" key="4">
    <source>
        <dbReference type="ARBA" id="ARBA00034247"/>
    </source>
</evidence>
<keyword evidence="5" id="KW-1133">Transmembrane helix</keyword>
<name>A0A3S4XA88_SERRU</name>
<dbReference type="AlphaFoldDB" id="A0A3S4XA88"/>
<feature type="transmembrane region" description="Helical" evidence="5">
    <location>
        <begin position="16"/>
        <end position="37"/>
    </location>
</feature>
<dbReference type="EC" id="2.7.7.65" evidence="3"/>
<evidence type="ECO:0000256" key="3">
    <source>
        <dbReference type="ARBA" id="ARBA00012528"/>
    </source>
</evidence>
<comment type="catalytic activity">
    <reaction evidence="4">
        <text>2 GTP = 3',3'-c-di-GMP + 2 diphosphate</text>
        <dbReference type="Rhea" id="RHEA:24898"/>
        <dbReference type="ChEBI" id="CHEBI:33019"/>
        <dbReference type="ChEBI" id="CHEBI:37565"/>
        <dbReference type="ChEBI" id="CHEBI:58805"/>
        <dbReference type="EC" id="2.7.7.65"/>
    </reaction>
</comment>
<protein>
    <recommendedName>
        <fullName evidence="3">diguanylate cyclase</fullName>
        <ecNumber evidence="3">2.7.7.65</ecNumber>
    </recommendedName>
</protein>